<sequence>MESATADTTILTARRTITFLVSLLVALCSGTNYVYSAYGPQLGQRLQLSYAKQNLVGLSGNRMTTQTVDYSVDDLIKTPTVGVYGSAPFVGKLADSRGPRLSLTLAFILLLTGYLGIKTVYDVSGNSAKPVGDDTLFILMLFSLISGIGSNSGYPAALNTVAKSFPNKIRTTATGIIVSGFGLSAFVFSTIARTIFPGNTSGFLLTLALGTALPMVLGWLLIRPCPYPEPATKATPESDNLEEPVDTSFLPTETTRLIRKNGHSNPHSITGLTLLRTTDFWILFLIMSLLTGSGIMWINNVGLMARALMLKDNASPDERECVKWQTLQVSTLSIASCVGRISIGMAADFANHRGTRRSRCLSIVAMFFLISQLVGLRVQDIKHLQYAVLLVGFSYGGVFGLMPTIIIEWFGMAHFGQNLGLVSVSPIFAGNIFSVIFGRVFDAHSSHGEYGMHCFEGARCYSASLYVTALACFCALALAFLAAKRDKKYR</sequence>
<dbReference type="PANTHER" id="PTHR21576:SF160">
    <property type="entry name" value="NODULIN-LIKE DOMAIN-CONTAINING PROTEIN"/>
    <property type="match status" value="1"/>
</dbReference>
<reference evidence="7" key="1">
    <citation type="journal article" date="2020" name="Nat. Commun.">
        <title>Large-scale genome sequencing of mycorrhizal fungi provides insights into the early evolution of symbiotic traits.</title>
        <authorList>
            <person name="Miyauchi S."/>
            <person name="Kiss E."/>
            <person name="Kuo A."/>
            <person name="Drula E."/>
            <person name="Kohler A."/>
            <person name="Sanchez-Garcia M."/>
            <person name="Morin E."/>
            <person name="Andreopoulos B."/>
            <person name="Barry K.W."/>
            <person name="Bonito G."/>
            <person name="Buee M."/>
            <person name="Carver A."/>
            <person name="Chen C."/>
            <person name="Cichocki N."/>
            <person name="Clum A."/>
            <person name="Culley D."/>
            <person name="Crous P.W."/>
            <person name="Fauchery L."/>
            <person name="Girlanda M."/>
            <person name="Hayes R.D."/>
            <person name="Keri Z."/>
            <person name="LaButti K."/>
            <person name="Lipzen A."/>
            <person name="Lombard V."/>
            <person name="Magnuson J."/>
            <person name="Maillard F."/>
            <person name="Murat C."/>
            <person name="Nolan M."/>
            <person name="Ohm R.A."/>
            <person name="Pangilinan J."/>
            <person name="Pereira M.F."/>
            <person name="Perotto S."/>
            <person name="Peter M."/>
            <person name="Pfister S."/>
            <person name="Riley R."/>
            <person name="Sitrit Y."/>
            <person name="Stielow J.B."/>
            <person name="Szollosi G."/>
            <person name="Zifcakova L."/>
            <person name="Stursova M."/>
            <person name="Spatafora J.W."/>
            <person name="Tedersoo L."/>
            <person name="Vaario L.M."/>
            <person name="Yamada A."/>
            <person name="Yan M."/>
            <person name="Wang P."/>
            <person name="Xu J."/>
            <person name="Bruns T."/>
            <person name="Baldrian P."/>
            <person name="Vilgalys R."/>
            <person name="Dunand C."/>
            <person name="Henrissat B."/>
            <person name="Grigoriev I.V."/>
            <person name="Hibbett D."/>
            <person name="Nagy L.G."/>
            <person name="Martin F.M."/>
        </authorList>
    </citation>
    <scope>NUCLEOTIDE SEQUENCE</scope>
    <source>
        <strain evidence="7">UH-Tt-Lm1</strain>
    </source>
</reference>
<organism evidence="7 8">
    <name type="scientific">Thelephora terrestris</name>
    <dbReference type="NCBI Taxonomy" id="56493"/>
    <lineage>
        <taxon>Eukaryota</taxon>
        <taxon>Fungi</taxon>
        <taxon>Dikarya</taxon>
        <taxon>Basidiomycota</taxon>
        <taxon>Agaricomycotina</taxon>
        <taxon>Agaricomycetes</taxon>
        <taxon>Thelephorales</taxon>
        <taxon>Thelephoraceae</taxon>
        <taxon>Thelephora</taxon>
    </lineage>
</organism>
<gene>
    <name evidence="7" type="ORF">BJ322DRAFT_212898</name>
</gene>
<dbReference type="PROSITE" id="PS50850">
    <property type="entry name" value="MFS"/>
    <property type="match status" value="1"/>
</dbReference>
<evidence type="ECO:0000256" key="4">
    <source>
        <dbReference type="ARBA" id="ARBA00023136"/>
    </source>
</evidence>
<dbReference type="InterPro" id="IPR011701">
    <property type="entry name" value="MFS"/>
</dbReference>
<dbReference type="GO" id="GO:0022857">
    <property type="term" value="F:transmembrane transporter activity"/>
    <property type="evidence" value="ECO:0007669"/>
    <property type="project" value="InterPro"/>
</dbReference>
<feature type="transmembrane region" description="Helical" evidence="5">
    <location>
        <begin position="461"/>
        <end position="483"/>
    </location>
</feature>
<proteinExistence type="predicted"/>
<dbReference type="GO" id="GO:0000329">
    <property type="term" value="C:fungal-type vacuole membrane"/>
    <property type="evidence" value="ECO:0007669"/>
    <property type="project" value="TreeGrafter"/>
</dbReference>
<dbReference type="SUPFAM" id="SSF103473">
    <property type="entry name" value="MFS general substrate transporter"/>
    <property type="match status" value="1"/>
</dbReference>
<name>A0A9P6H9I4_9AGAM</name>
<dbReference type="InterPro" id="IPR020846">
    <property type="entry name" value="MFS_dom"/>
</dbReference>
<feature type="transmembrane region" description="Helical" evidence="5">
    <location>
        <begin position="203"/>
        <end position="222"/>
    </location>
</feature>
<keyword evidence="2 5" id="KW-0812">Transmembrane</keyword>
<comment type="caution">
    <text evidence="7">The sequence shown here is derived from an EMBL/GenBank/DDBJ whole genome shotgun (WGS) entry which is preliminary data.</text>
</comment>
<feature type="transmembrane region" description="Helical" evidence="5">
    <location>
        <begin position="174"/>
        <end position="196"/>
    </location>
</feature>
<dbReference type="Pfam" id="PF07690">
    <property type="entry name" value="MFS_1"/>
    <property type="match status" value="1"/>
</dbReference>
<feature type="domain" description="Major facilitator superfamily (MFS) profile" evidence="6">
    <location>
        <begin position="17"/>
        <end position="487"/>
    </location>
</feature>
<dbReference type="Proteomes" id="UP000736335">
    <property type="component" value="Unassembled WGS sequence"/>
</dbReference>
<evidence type="ECO:0000256" key="1">
    <source>
        <dbReference type="ARBA" id="ARBA00004141"/>
    </source>
</evidence>
<dbReference type="Gene3D" id="1.20.1250.20">
    <property type="entry name" value="MFS general substrate transporter like domains"/>
    <property type="match status" value="2"/>
</dbReference>
<dbReference type="AlphaFoldDB" id="A0A9P6H9I4"/>
<feature type="transmembrane region" description="Helical" evidence="5">
    <location>
        <begin position="360"/>
        <end position="378"/>
    </location>
</feature>
<evidence type="ECO:0000313" key="8">
    <source>
        <dbReference type="Proteomes" id="UP000736335"/>
    </source>
</evidence>
<accession>A0A9P6H9I4</accession>
<feature type="transmembrane region" description="Helical" evidence="5">
    <location>
        <begin position="384"/>
        <end position="407"/>
    </location>
</feature>
<keyword evidence="3 5" id="KW-1133">Transmembrane helix</keyword>
<evidence type="ECO:0000256" key="3">
    <source>
        <dbReference type="ARBA" id="ARBA00022989"/>
    </source>
</evidence>
<feature type="transmembrane region" description="Helical" evidence="5">
    <location>
        <begin position="135"/>
        <end position="154"/>
    </location>
</feature>
<keyword evidence="8" id="KW-1185">Reference proteome</keyword>
<dbReference type="OrthoDB" id="410267at2759"/>
<keyword evidence="4 5" id="KW-0472">Membrane</keyword>
<dbReference type="InterPro" id="IPR036259">
    <property type="entry name" value="MFS_trans_sf"/>
</dbReference>
<reference evidence="7" key="2">
    <citation type="submission" date="2020-11" db="EMBL/GenBank/DDBJ databases">
        <authorList>
            <consortium name="DOE Joint Genome Institute"/>
            <person name="Kuo A."/>
            <person name="Miyauchi S."/>
            <person name="Kiss E."/>
            <person name="Drula E."/>
            <person name="Kohler A."/>
            <person name="Sanchez-Garcia M."/>
            <person name="Andreopoulos B."/>
            <person name="Barry K.W."/>
            <person name="Bonito G."/>
            <person name="Buee M."/>
            <person name="Carver A."/>
            <person name="Chen C."/>
            <person name="Cichocki N."/>
            <person name="Clum A."/>
            <person name="Culley D."/>
            <person name="Crous P.W."/>
            <person name="Fauchery L."/>
            <person name="Girlanda M."/>
            <person name="Hayes R."/>
            <person name="Keri Z."/>
            <person name="Labutti K."/>
            <person name="Lipzen A."/>
            <person name="Lombard V."/>
            <person name="Magnuson J."/>
            <person name="Maillard F."/>
            <person name="Morin E."/>
            <person name="Murat C."/>
            <person name="Nolan M."/>
            <person name="Ohm R."/>
            <person name="Pangilinan J."/>
            <person name="Pereira M."/>
            <person name="Perotto S."/>
            <person name="Peter M."/>
            <person name="Riley R."/>
            <person name="Sitrit Y."/>
            <person name="Stielow B."/>
            <person name="Szollosi G."/>
            <person name="Zifcakova L."/>
            <person name="Stursova M."/>
            <person name="Spatafora J.W."/>
            <person name="Tedersoo L."/>
            <person name="Vaario L.-M."/>
            <person name="Yamada A."/>
            <person name="Yan M."/>
            <person name="Wang P."/>
            <person name="Xu J."/>
            <person name="Bruns T."/>
            <person name="Baldrian P."/>
            <person name="Vilgalys R."/>
            <person name="Henrissat B."/>
            <person name="Grigoriev I.V."/>
            <person name="Hibbett D."/>
            <person name="Nagy L.G."/>
            <person name="Martin F.M."/>
        </authorList>
    </citation>
    <scope>NUCLEOTIDE SEQUENCE</scope>
    <source>
        <strain evidence="7">UH-Tt-Lm1</strain>
    </source>
</reference>
<evidence type="ECO:0000259" key="6">
    <source>
        <dbReference type="PROSITE" id="PS50850"/>
    </source>
</evidence>
<evidence type="ECO:0000256" key="5">
    <source>
        <dbReference type="SAM" id="Phobius"/>
    </source>
</evidence>
<feature type="transmembrane region" description="Helical" evidence="5">
    <location>
        <begin position="419"/>
        <end position="441"/>
    </location>
</feature>
<feature type="transmembrane region" description="Helical" evidence="5">
    <location>
        <begin position="101"/>
        <end position="123"/>
    </location>
</feature>
<evidence type="ECO:0000313" key="7">
    <source>
        <dbReference type="EMBL" id="KAF9782319.1"/>
    </source>
</evidence>
<dbReference type="PANTHER" id="PTHR21576">
    <property type="entry name" value="UNCHARACTERIZED NODULIN-LIKE PROTEIN"/>
    <property type="match status" value="1"/>
</dbReference>
<evidence type="ECO:0000256" key="2">
    <source>
        <dbReference type="ARBA" id="ARBA00022692"/>
    </source>
</evidence>
<protein>
    <submittedName>
        <fullName evidence="7">Major facilitator superfamily domain-containing protein</fullName>
    </submittedName>
</protein>
<feature type="transmembrane region" description="Helical" evidence="5">
    <location>
        <begin position="280"/>
        <end position="301"/>
    </location>
</feature>
<dbReference type="EMBL" id="WIUZ02000012">
    <property type="protein sequence ID" value="KAF9782319.1"/>
    <property type="molecule type" value="Genomic_DNA"/>
</dbReference>
<comment type="subcellular location">
    <subcellularLocation>
        <location evidence="1">Membrane</location>
        <topology evidence="1">Multi-pass membrane protein</topology>
    </subcellularLocation>
</comment>